<gene>
    <name evidence="2" type="ORF">CIT37_14945</name>
</gene>
<dbReference type="Proteomes" id="UP000215703">
    <property type="component" value="Chromosome"/>
</dbReference>
<proteinExistence type="predicted"/>
<dbReference type="OrthoDB" id="8229237at2"/>
<protein>
    <submittedName>
        <fullName evidence="2">Uncharacterized protein</fullName>
    </submittedName>
</protein>
<reference evidence="2 3" key="2">
    <citation type="journal article" date="2017" name="Syst. Appl. Microbiol.">
        <title>Soybeans inoculated with root zone soils of Canadian native legumes harbour diverse and novel Bradyrhizobium spp. that possess agricultural potential.</title>
        <authorList>
            <person name="Bromfield E.S.P."/>
            <person name="Cloutier S."/>
            <person name="Tambong J.T."/>
            <person name="Tran Thi T.V."/>
        </authorList>
    </citation>
    <scope>NUCLEOTIDE SEQUENCE [LARGE SCALE GENOMIC DNA]</scope>
    <source>
        <strain evidence="2 3">OO99</strain>
    </source>
</reference>
<sequence>MRPLSWLVWRCPAYASNGFADLLPRRVPRLPRETRSSAIAVLRCAAALRVQAGRPSPLDRHRDRIGWLRGTVRRNENGSDRYVQSRRRWLLHRHQASDLYSTIISSSPPLILALTKQLSCEAAMGAVDPTRESRNDHRPRRRSRAAPKLIPNRPSAPGTPALWLPSLPR</sequence>
<organism evidence="2 3">
    <name type="scientific">Bradyrhizobium ottawaense</name>
    <dbReference type="NCBI Taxonomy" id="931866"/>
    <lineage>
        <taxon>Bacteria</taxon>
        <taxon>Pseudomonadati</taxon>
        <taxon>Pseudomonadota</taxon>
        <taxon>Alphaproteobacteria</taxon>
        <taxon>Hyphomicrobiales</taxon>
        <taxon>Nitrobacteraceae</taxon>
        <taxon>Bradyrhizobium</taxon>
    </lineage>
</organism>
<accession>A0A2U8PK05</accession>
<name>A0A2U8PK05_9BRAD</name>
<dbReference type="EMBL" id="CP029425">
    <property type="protein sequence ID" value="AWL98082.1"/>
    <property type="molecule type" value="Genomic_DNA"/>
</dbReference>
<reference evidence="2 3" key="1">
    <citation type="journal article" date="2014" name="Int. J. Syst. Evol. Microbiol.">
        <title>Bradyrhizobium ottawaense sp. nov., a symbiotic nitrogen fixing bacterium from root nodules of soybeans in Canada.</title>
        <authorList>
            <person name="Yu X."/>
            <person name="Cloutier S."/>
            <person name="Tambong J.T."/>
            <person name="Bromfield E.S."/>
        </authorList>
    </citation>
    <scope>NUCLEOTIDE SEQUENCE [LARGE SCALE GENOMIC DNA]</scope>
    <source>
        <strain evidence="2 3">OO99</strain>
    </source>
</reference>
<evidence type="ECO:0000313" key="3">
    <source>
        <dbReference type="Proteomes" id="UP000215703"/>
    </source>
</evidence>
<dbReference type="AlphaFoldDB" id="A0A2U8PK05"/>
<evidence type="ECO:0000313" key="2">
    <source>
        <dbReference type="EMBL" id="AWL98082.1"/>
    </source>
</evidence>
<evidence type="ECO:0000256" key="1">
    <source>
        <dbReference type="SAM" id="MobiDB-lite"/>
    </source>
</evidence>
<feature type="region of interest" description="Disordered" evidence="1">
    <location>
        <begin position="125"/>
        <end position="169"/>
    </location>
</feature>